<organism evidence="3 4">
    <name type="scientific">Dryococelus australis</name>
    <dbReference type="NCBI Taxonomy" id="614101"/>
    <lineage>
        <taxon>Eukaryota</taxon>
        <taxon>Metazoa</taxon>
        <taxon>Ecdysozoa</taxon>
        <taxon>Arthropoda</taxon>
        <taxon>Hexapoda</taxon>
        <taxon>Insecta</taxon>
        <taxon>Pterygota</taxon>
        <taxon>Neoptera</taxon>
        <taxon>Polyneoptera</taxon>
        <taxon>Phasmatodea</taxon>
        <taxon>Verophasmatodea</taxon>
        <taxon>Anareolatae</taxon>
        <taxon>Phasmatidae</taxon>
        <taxon>Eurycanthinae</taxon>
        <taxon>Dryococelus</taxon>
    </lineage>
</organism>
<comment type="caution">
    <text evidence="3">The sequence shown here is derived from an EMBL/GenBank/DDBJ whole genome shotgun (WGS) entry which is preliminary data.</text>
</comment>
<dbReference type="InterPro" id="IPR004875">
    <property type="entry name" value="DDE_SF_endonuclease_dom"/>
</dbReference>
<feature type="region of interest" description="Disordered" evidence="1">
    <location>
        <begin position="341"/>
        <end position="368"/>
    </location>
</feature>
<dbReference type="InterPro" id="IPR050863">
    <property type="entry name" value="CenT-Element_Derived"/>
</dbReference>
<sequence length="545" mass="61391">MYTVDNVIQAVQDVKDGKLFQRAAVVKVQGSKTIIQERVSGKVTIYTFGSGRHKSLSDKEELNIETCILAGAHFGYPYDRHELLNLVGEYVKANNLKTQFTDDTPGEDCYLAFMKWHPRLSLKKLEHLQKLRMDTTNPNVVYDFFDKFESALTGQEKACFVFNADERGFCSDPSHVRSIGEKGKTLSRVSGGSGRESTTVLACVSVDGYVLPPMVVFKGAAVQARWTSENAYPGTLYSMSTNGWMEEPQFYNWLCACFFLYVTKLRQLRNFPGQAAILTFDGHASHISLRICSEAIKNNVTLICLPSHLTDKLQPLDKCVFGPVKTSWETKLVEHDKNTMGQKSGRLSKYKELSPHTSSNFKPTKSLTSPTLKSVIDIFSEKLRRPSMPTCDPEDQGRETPVKKATLRLKQVRCGAVVTMKDVMKRLEEAEAAKSKKKSTQRETEKRKASAETPWQRGRKLGGARMSTRYTYACCVQEVVYDDDDIVVMSLKRGECASEFSIVENDVFSVSRDQIISIFPEPKLVEKDRKIIFVFPGSVSVFEKP</sequence>
<accession>A0ABQ9G592</accession>
<feature type="compositionally biased region" description="Polar residues" evidence="1">
    <location>
        <begin position="355"/>
        <end position="368"/>
    </location>
</feature>
<dbReference type="PANTHER" id="PTHR19303">
    <property type="entry name" value="TRANSPOSON"/>
    <property type="match status" value="1"/>
</dbReference>
<name>A0ABQ9G592_9NEOP</name>
<feature type="compositionally biased region" description="Basic and acidic residues" evidence="1">
    <location>
        <begin position="429"/>
        <end position="450"/>
    </location>
</feature>
<evidence type="ECO:0000259" key="2">
    <source>
        <dbReference type="Pfam" id="PF03184"/>
    </source>
</evidence>
<feature type="domain" description="DDE-1" evidence="2">
    <location>
        <begin position="196"/>
        <end position="348"/>
    </location>
</feature>
<evidence type="ECO:0000313" key="4">
    <source>
        <dbReference type="Proteomes" id="UP001159363"/>
    </source>
</evidence>
<dbReference type="PANTHER" id="PTHR19303:SF74">
    <property type="entry name" value="POGO TRANSPOSABLE ELEMENT WITH KRAB DOMAIN"/>
    <property type="match status" value="1"/>
</dbReference>
<evidence type="ECO:0000313" key="3">
    <source>
        <dbReference type="EMBL" id="KAJ8867212.1"/>
    </source>
</evidence>
<gene>
    <name evidence="3" type="ORF">PR048_031007</name>
</gene>
<proteinExistence type="predicted"/>
<protein>
    <recommendedName>
        <fullName evidence="2">DDE-1 domain-containing protein</fullName>
    </recommendedName>
</protein>
<feature type="region of interest" description="Disordered" evidence="1">
    <location>
        <begin position="385"/>
        <end position="404"/>
    </location>
</feature>
<dbReference type="Pfam" id="PF03184">
    <property type="entry name" value="DDE_1"/>
    <property type="match status" value="1"/>
</dbReference>
<evidence type="ECO:0000256" key="1">
    <source>
        <dbReference type="SAM" id="MobiDB-lite"/>
    </source>
</evidence>
<dbReference type="Proteomes" id="UP001159363">
    <property type="component" value="Chromosome 14"/>
</dbReference>
<reference evidence="3 4" key="1">
    <citation type="submission" date="2023-02" db="EMBL/GenBank/DDBJ databases">
        <title>LHISI_Scaffold_Assembly.</title>
        <authorList>
            <person name="Stuart O.P."/>
            <person name="Cleave R."/>
            <person name="Magrath M.J.L."/>
            <person name="Mikheyev A.S."/>
        </authorList>
    </citation>
    <scope>NUCLEOTIDE SEQUENCE [LARGE SCALE GENOMIC DNA]</scope>
    <source>
        <strain evidence="3">Daus_M_001</strain>
        <tissue evidence="3">Leg muscle</tissue>
    </source>
</reference>
<keyword evidence="4" id="KW-1185">Reference proteome</keyword>
<dbReference type="EMBL" id="JARBHB010000015">
    <property type="protein sequence ID" value="KAJ8867212.1"/>
    <property type="molecule type" value="Genomic_DNA"/>
</dbReference>
<feature type="region of interest" description="Disordered" evidence="1">
    <location>
        <begin position="429"/>
        <end position="460"/>
    </location>
</feature>